<sequence>MPASDRSCPPGRGIPFGLDSKDKPTHVTQVKPGHTYRCPSCKWPLSAVLNTTGRRQHFRHRKGAECSNAYEASLHKAAEQIIEESSEILLPAVVARHGHRSWSITDKPGKFQYDGARLEVQMDGIVPDVVLREASVAKSSASAARELLVEIFVTHRTEQRKIDLIRERRLPTIEINLSKTPRFVTADEFKQSVLYGPKRKWLFNNAIHNAEAALREEAEKSFGGIGASLNDAYEVDFIPVQNRWEQDIKDARVEDLVGTHVPGDRCFTVAPGIWQSAILSRFLRSPDRSRFDAEATLDWLDHEGLLKPVFRRLLGEIDRDLLAHVRAVVPGFRHPLKVVEDYAGQMVLYGLVPRSKSTSGSSHSEPTELAEERARRIREMYYWRLRVAEVEEVFKAIQAEAKNGPIMNWEFWLDTFQVTLSGTPRSRISGREVGFRELMNYLEALRQMLKPNTEVPTAGLLGLPLEPERDAREAERRGREAAERARVAAEIERRRQAAEQARLDREAEQRARGEAEESRVAAEREAAAVPKPRHRVGRKRTLRERVAQVRDRLSEAIRFLNPWS</sequence>
<feature type="compositionally biased region" description="Basic and acidic residues" evidence="1">
    <location>
        <begin position="466"/>
        <end position="483"/>
    </location>
</feature>
<feature type="compositionally biased region" description="Basic residues" evidence="1">
    <location>
        <begin position="531"/>
        <end position="541"/>
    </location>
</feature>
<evidence type="ECO:0000313" key="2">
    <source>
        <dbReference type="EMBL" id="MBL6080911.1"/>
    </source>
</evidence>
<comment type="caution">
    <text evidence="2">The sequence shown here is derived from an EMBL/GenBank/DDBJ whole genome shotgun (WGS) entry which is preliminary data.</text>
</comment>
<feature type="region of interest" description="Disordered" evidence="1">
    <location>
        <begin position="1"/>
        <end position="27"/>
    </location>
</feature>
<feature type="region of interest" description="Disordered" evidence="1">
    <location>
        <begin position="498"/>
        <end position="541"/>
    </location>
</feature>
<dbReference type="Proteomes" id="UP000660885">
    <property type="component" value="Unassembled WGS sequence"/>
</dbReference>
<protein>
    <recommendedName>
        <fullName evidence="4">Competence protein CoiA-like family protein</fullName>
    </recommendedName>
</protein>
<evidence type="ECO:0000256" key="1">
    <source>
        <dbReference type="SAM" id="MobiDB-lite"/>
    </source>
</evidence>
<feature type="compositionally biased region" description="Basic and acidic residues" evidence="1">
    <location>
        <begin position="498"/>
        <end position="526"/>
    </location>
</feature>
<gene>
    <name evidence="2" type="ORF">JMJ56_23130</name>
</gene>
<feature type="region of interest" description="Disordered" evidence="1">
    <location>
        <begin position="459"/>
        <end position="483"/>
    </location>
</feature>
<organism evidence="2 3">
    <name type="scientific">Belnapia arida</name>
    <dbReference type="NCBI Taxonomy" id="2804533"/>
    <lineage>
        <taxon>Bacteria</taxon>
        <taxon>Pseudomonadati</taxon>
        <taxon>Pseudomonadota</taxon>
        <taxon>Alphaproteobacteria</taxon>
        <taxon>Acetobacterales</taxon>
        <taxon>Roseomonadaceae</taxon>
        <taxon>Belnapia</taxon>
    </lineage>
</organism>
<name>A0ABS1U8A1_9PROT</name>
<evidence type="ECO:0000313" key="3">
    <source>
        <dbReference type="Proteomes" id="UP000660885"/>
    </source>
</evidence>
<proteinExistence type="predicted"/>
<reference evidence="2 3" key="1">
    <citation type="submission" date="2021-01" db="EMBL/GenBank/DDBJ databases">
        <title>Belnapia mucosa sp. nov. and Belnapia arida sp. nov., isolated from the Tabernas Desert (Almeria, Spain).</title>
        <authorList>
            <person name="Molina-Menor E."/>
            <person name="Vidal-Verdu A."/>
            <person name="Calonge A."/>
            <person name="Satari L."/>
            <person name="Pereto J."/>
            <person name="Porcar M."/>
        </authorList>
    </citation>
    <scope>NUCLEOTIDE SEQUENCE [LARGE SCALE GENOMIC DNA]</scope>
    <source>
        <strain evidence="2 3">T18</strain>
    </source>
</reference>
<accession>A0ABS1U8A1</accession>
<evidence type="ECO:0008006" key="4">
    <source>
        <dbReference type="Google" id="ProtNLM"/>
    </source>
</evidence>
<dbReference type="EMBL" id="JAETWB010000019">
    <property type="protein sequence ID" value="MBL6080911.1"/>
    <property type="molecule type" value="Genomic_DNA"/>
</dbReference>
<keyword evidence="3" id="KW-1185">Reference proteome</keyword>